<dbReference type="EMBL" id="CP063361">
    <property type="protein sequence ID" value="UOD28659.1"/>
    <property type="molecule type" value="Genomic_DNA"/>
</dbReference>
<keyword evidence="5" id="KW-1185">Reference proteome</keyword>
<evidence type="ECO:0000256" key="2">
    <source>
        <dbReference type="ARBA" id="ARBA00022803"/>
    </source>
</evidence>
<proteinExistence type="predicted"/>
<gene>
    <name evidence="4" type="ORF">INH39_24915</name>
</gene>
<protein>
    <submittedName>
        <fullName evidence="4">Tetratricopeptide repeat protein</fullName>
    </submittedName>
</protein>
<dbReference type="InterPro" id="IPR019734">
    <property type="entry name" value="TPR_rpt"/>
</dbReference>
<evidence type="ECO:0000313" key="4">
    <source>
        <dbReference type="EMBL" id="UOD28659.1"/>
    </source>
</evidence>
<dbReference type="InterPro" id="IPR050498">
    <property type="entry name" value="Ycf3"/>
</dbReference>
<evidence type="ECO:0000256" key="3">
    <source>
        <dbReference type="PROSITE-ProRule" id="PRU00339"/>
    </source>
</evidence>
<dbReference type="InterPro" id="IPR011990">
    <property type="entry name" value="TPR-like_helical_dom_sf"/>
</dbReference>
<keyword evidence="2 3" id="KW-0802">TPR repeat</keyword>
<dbReference type="Pfam" id="PF07719">
    <property type="entry name" value="TPR_2"/>
    <property type="match status" value="2"/>
</dbReference>
<dbReference type="PANTHER" id="PTHR44858">
    <property type="entry name" value="TETRATRICOPEPTIDE REPEAT PROTEIN 6"/>
    <property type="match status" value="1"/>
</dbReference>
<reference evidence="4 5" key="1">
    <citation type="submission" date="2020-10" db="EMBL/GenBank/DDBJ databases">
        <title>Genome analysis of Massilia species.</title>
        <authorList>
            <person name="Jung D.-H."/>
        </authorList>
    </citation>
    <scope>NUCLEOTIDE SEQUENCE [LARGE SCALE GENOMIC DNA]</scope>
    <source>
        <strain evidence="5">sipir</strain>
    </source>
</reference>
<dbReference type="Gene3D" id="1.25.40.10">
    <property type="entry name" value="Tetratricopeptide repeat domain"/>
    <property type="match status" value="1"/>
</dbReference>
<dbReference type="PROSITE" id="PS50005">
    <property type="entry name" value="TPR"/>
    <property type="match status" value="2"/>
</dbReference>
<sequence>MFRRFLPLIYRFQAFMTTHFSILTTWDGVPRLSETAFAERFPDWFDEDEDEGESEEGDGVTCFLLAGNISISTALLAALDDDTLIVVDGSLRIDAGNASGYLLNSDAFDRICFVSGDLHVETAVLDGMRDGVVGGRIVANSAWLLAEDFSAMRKAPAVRIDTQFLFAWFYDIDALTLNPDAVIFIIGEGDYCGWIARPNPLFSWHEGVFALDARYVDKLDSDSSNSVMWQSTSIILALRAGRSLFMDGVDVASNPYHTSARDALATGDLRAAYLLHKKSAAISPAYYEAWYGMGRALMHEGAWQQALDVYRKAAELFPRRQTGMVNTALSDAALCALNTGQPELALELASLAIEHHQPCHYKEADAGKAYCYRAEAYLMLGQADDALADLSTALELDPHMTKARWLTGLAHYRRHEPDLARAAHASASEADARYAPFYDTRGDTRFVHRSERTVDWDQVDADSIGLPVKDEAYWLNYMLNNAWASLKRVPPEWRTDALCQAVAAACGPSRLDYARYMPHSAFTRAIAETLMAASPDWMERIPARLIDKSLIMLARPGARHFSLAHVPAAVIDAEVCLRAVQCGESIASIAPEYVDKALCLACVTAHPRGLEHVPAHLIDDDVIAAAIAHGSDSDFDRLPQRYTSAALLERAIAQYKCALDAIPGYRVDAALFAFAKQHYGGDADWPAIVARHDRDAIERDANSDCAAQCWNVFWSEPFMLAQLARKSGGLMPYKIPGASFTQAVAKACLTLHPAYFYCIPKRWITQSMSNAASKGRASEIEHIPVAQRSRAICERAIEDNAATALALVPLALRSVAMCVAAMRAYGDENLVPGALYREVIDTLIAQHSDEFNAGWLYLSRAEGALRATPPRIDLAIADYRFVADACDHAQIDDECREHALEALAALQSQTPEQWAGGDLFDFVEPSEPVDFERRRYDRLREDLMVLVRRGDNLHAMAQVEEAEQMLLTTGHSDIVRWAWLLDKKIYVSSELGRWDATQAACRAAIARLGKEHLWQYLAEHDAVRHTLRWSYYRLGTMREHHGLPLAELQADLALVEKALALVGATEDASVLDPFRDDHAALRALVAARERAGPMLTY</sequence>
<organism evidence="4 5">
    <name type="scientific">Massilia violaceinigra</name>
    <dbReference type="NCBI Taxonomy" id="2045208"/>
    <lineage>
        <taxon>Bacteria</taxon>
        <taxon>Pseudomonadati</taxon>
        <taxon>Pseudomonadota</taxon>
        <taxon>Betaproteobacteria</taxon>
        <taxon>Burkholderiales</taxon>
        <taxon>Oxalobacteraceae</taxon>
        <taxon>Telluria group</taxon>
        <taxon>Massilia</taxon>
    </lineage>
</organism>
<evidence type="ECO:0000313" key="5">
    <source>
        <dbReference type="Proteomes" id="UP000831532"/>
    </source>
</evidence>
<name>A0ABY4A3N8_9BURK</name>
<evidence type="ECO:0000256" key="1">
    <source>
        <dbReference type="ARBA" id="ARBA00022737"/>
    </source>
</evidence>
<dbReference type="InterPro" id="IPR013105">
    <property type="entry name" value="TPR_2"/>
</dbReference>
<feature type="repeat" description="TPR" evidence="3">
    <location>
        <begin position="367"/>
        <end position="400"/>
    </location>
</feature>
<feature type="repeat" description="TPR" evidence="3">
    <location>
        <begin position="287"/>
        <end position="320"/>
    </location>
</feature>
<keyword evidence="1" id="KW-0677">Repeat</keyword>
<dbReference type="SMART" id="SM00028">
    <property type="entry name" value="TPR"/>
    <property type="match status" value="4"/>
</dbReference>
<accession>A0ABY4A3N8</accession>
<dbReference type="RefSeq" id="WP_243489808.1">
    <property type="nucleotide sequence ID" value="NZ_CP063361.1"/>
</dbReference>
<dbReference type="PANTHER" id="PTHR44858:SF1">
    <property type="entry name" value="UDP-N-ACETYLGLUCOSAMINE--PEPTIDE N-ACETYLGLUCOSAMINYLTRANSFERASE SPINDLY-RELATED"/>
    <property type="match status" value="1"/>
</dbReference>
<dbReference type="Proteomes" id="UP000831532">
    <property type="component" value="Chromosome"/>
</dbReference>
<dbReference type="SUPFAM" id="SSF48452">
    <property type="entry name" value="TPR-like"/>
    <property type="match status" value="1"/>
</dbReference>